<keyword evidence="2" id="KW-1133">Transmembrane helix</keyword>
<dbReference type="Proteomes" id="UP000465785">
    <property type="component" value="Chromosome"/>
</dbReference>
<dbReference type="AlphaFoldDB" id="A0A9W4FHC4"/>
<feature type="transmembrane region" description="Helical" evidence="2">
    <location>
        <begin position="24"/>
        <end position="48"/>
    </location>
</feature>
<dbReference type="RefSeq" id="WP_163734041.1">
    <property type="nucleotide sequence ID" value="NZ_AP022601.1"/>
</dbReference>
<feature type="compositionally biased region" description="Low complexity" evidence="1">
    <location>
        <begin position="64"/>
        <end position="85"/>
    </location>
</feature>
<protein>
    <submittedName>
        <fullName evidence="3">Uncharacterized protein</fullName>
    </submittedName>
</protein>
<sequence>MADPSETVPEPTAAAAQHRPVNQILAWTGIAAAAVFIVAVVFFSGFVIGRSTDREYHHDRWNEMPGPGMMGPSMMGPGMGPQPRQTTPPGP</sequence>
<name>A0A9W4FHC4_9MYCO</name>
<reference evidence="3 4" key="1">
    <citation type="journal article" date="2019" name="Emerg. Microbes Infect.">
        <title>Comprehensive subspecies identification of 175 nontuberculous mycobacteria species based on 7547 genomic profiles.</title>
        <authorList>
            <person name="Matsumoto Y."/>
            <person name="Kinjo T."/>
            <person name="Motooka D."/>
            <person name="Nabeya D."/>
            <person name="Jung N."/>
            <person name="Uechi K."/>
            <person name="Horii T."/>
            <person name="Iida T."/>
            <person name="Fujita J."/>
            <person name="Nakamura S."/>
        </authorList>
    </citation>
    <scope>NUCLEOTIDE SEQUENCE [LARGE SCALE GENOMIC DNA]</scope>
    <source>
        <strain evidence="3 4">JCM 6399</strain>
    </source>
</reference>
<gene>
    <name evidence="3" type="ORF">MGALJ_48860</name>
</gene>
<dbReference type="KEGG" id="mgau:MGALJ_48860"/>
<keyword evidence="4" id="KW-1185">Reference proteome</keyword>
<evidence type="ECO:0000256" key="1">
    <source>
        <dbReference type="SAM" id="MobiDB-lite"/>
    </source>
</evidence>
<keyword evidence="2" id="KW-0472">Membrane</keyword>
<keyword evidence="2" id="KW-0812">Transmembrane</keyword>
<feature type="region of interest" description="Disordered" evidence="1">
    <location>
        <begin position="58"/>
        <end position="91"/>
    </location>
</feature>
<evidence type="ECO:0000313" key="4">
    <source>
        <dbReference type="Proteomes" id="UP000465785"/>
    </source>
</evidence>
<evidence type="ECO:0000313" key="3">
    <source>
        <dbReference type="EMBL" id="BBY95217.1"/>
    </source>
</evidence>
<evidence type="ECO:0000256" key="2">
    <source>
        <dbReference type="SAM" id="Phobius"/>
    </source>
</evidence>
<organism evidence="3 4">
    <name type="scientific">Mycobacterium gallinarum</name>
    <dbReference type="NCBI Taxonomy" id="39689"/>
    <lineage>
        <taxon>Bacteria</taxon>
        <taxon>Bacillati</taxon>
        <taxon>Actinomycetota</taxon>
        <taxon>Actinomycetes</taxon>
        <taxon>Mycobacteriales</taxon>
        <taxon>Mycobacteriaceae</taxon>
        <taxon>Mycobacterium</taxon>
    </lineage>
</organism>
<proteinExistence type="predicted"/>
<dbReference type="EMBL" id="AP022601">
    <property type="protein sequence ID" value="BBY95217.1"/>
    <property type="molecule type" value="Genomic_DNA"/>
</dbReference>
<accession>A0A9W4FHC4</accession>